<protein>
    <recommendedName>
        <fullName evidence="2">Extracellular solute-binding protein</fullName>
    </recommendedName>
</protein>
<reference evidence="1" key="1">
    <citation type="journal article" date="2014" name="Front. Microbiol.">
        <title>High frequency of phylogenetically diverse reductive dehalogenase-homologous genes in deep subseafloor sedimentary metagenomes.</title>
        <authorList>
            <person name="Kawai M."/>
            <person name="Futagami T."/>
            <person name="Toyoda A."/>
            <person name="Takaki Y."/>
            <person name="Nishi S."/>
            <person name="Hori S."/>
            <person name="Arai W."/>
            <person name="Tsubouchi T."/>
            <person name="Morono Y."/>
            <person name="Uchiyama I."/>
            <person name="Ito T."/>
            <person name="Fujiyama A."/>
            <person name="Inagaki F."/>
            <person name="Takami H."/>
        </authorList>
    </citation>
    <scope>NUCLEOTIDE SEQUENCE</scope>
    <source>
        <strain evidence="1">Expedition CK06-06</strain>
    </source>
</reference>
<name>X1K9K7_9ZZZZ</name>
<dbReference type="PANTHER" id="PTHR43649">
    <property type="entry name" value="ARABINOSE-BINDING PROTEIN-RELATED"/>
    <property type="match status" value="1"/>
</dbReference>
<feature type="non-terminal residue" evidence="1">
    <location>
        <position position="1"/>
    </location>
</feature>
<dbReference type="SUPFAM" id="SSF53850">
    <property type="entry name" value="Periplasmic binding protein-like II"/>
    <property type="match status" value="1"/>
</dbReference>
<evidence type="ECO:0008006" key="2">
    <source>
        <dbReference type="Google" id="ProtNLM"/>
    </source>
</evidence>
<comment type="caution">
    <text evidence="1">The sequence shown here is derived from an EMBL/GenBank/DDBJ whole genome shotgun (WGS) entry which is preliminary data.</text>
</comment>
<dbReference type="Gene3D" id="3.40.190.10">
    <property type="entry name" value="Periplasmic binding protein-like II"/>
    <property type="match status" value="2"/>
</dbReference>
<proteinExistence type="predicted"/>
<dbReference type="PANTHER" id="PTHR43649:SF12">
    <property type="entry name" value="DIACETYLCHITOBIOSE BINDING PROTEIN DASA"/>
    <property type="match status" value="1"/>
</dbReference>
<dbReference type="EMBL" id="BARU01039221">
    <property type="protein sequence ID" value="GAH78748.1"/>
    <property type="molecule type" value="Genomic_DNA"/>
</dbReference>
<evidence type="ECO:0000313" key="1">
    <source>
        <dbReference type="EMBL" id="GAH78748.1"/>
    </source>
</evidence>
<dbReference type="InterPro" id="IPR006059">
    <property type="entry name" value="SBP"/>
</dbReference>
<dbReference type="AlphaFoldDB" id="X1K9K7"/>
<feature type="non-terminal residue" evidence="1">
    <location>
        <position position="241"/>
    </location>
</feature>
<gene>
    <name evidence="1" type="ORF">S03H2_60821</name>
</gene>
<organism evidence="1">
    <name type="scientific">marine sediment metagenome</name>
    <dbReference type="NCBI Taxonomy" id="412755"/>
    <lineage>
        <taxon>unclassified sequences</taxon>
        <taxon>metagenomes</taxon>
        <taxon>ecological metagenomes</taxon>
    </lineage>
</organism>
<accession>X1K9K7</accession>
<dbReference type="InterPro" id="IPR050490">
    <property type="entry name" value="Bact_solute-bd_prot1"/>
</dbReference>
<dbReference type="Pfam" id="PF01547">
    <property type="entry name" value="SBP_bac_1"/>
    <property type="match status" value="1"/>
</dbReference>
<sequence length="241" mass="26845">LPAFPGGQRAYPTLPATVDTAGIYDVFNTGPRYSWKYYSAGWLQPLNSYLDNSKLTDLKAYDLDDFFPLMLASARWTGEFGKGMGEGYQLHVPCQEEAYCLFYRKDILAEAGMTVPATWDELYNDAVKLTDQTFAGQKIKGFVARGVRNEGPILVWIGQKLYSDGGKWFDEDMNFVGNSSVGVETLEWAAKILKDAGPRGVSTFDWYDCMNGFATGRYAFFIDADHMNVVFEDPAVSTVAG</sequence>